<feature type="region of interest" description="Disordered" evidence="1">
    <location>
        <begin position="968"/>
        <end position="1028"/>
    </location>
</feature>
<feature type="region of interest" description="Disordered" evidence="1">
    <location>
        <begin position="135"/>
        <end position="193"/>
    </location>
</feature>
<feature type="compositionally biased region" description="Basic and acidic residues" evidence="1">
    <location>
        <begin position="234"/>
        <end position="246"/>
    </location>
</feature>
<feature type="compositionally biased region" description="Polar residues" evidence="1">
    <location>
        <begin position="755"/>
        <end position="771"/>
    </location>
</feature>
<feature type="region of interest" description="Disordered" evidence="1">
    <location>
        <begin position="1188"/>
        <end position="1234"/>
    </location>
</feature>
<proteinExistence type="predicted"/>
<evidence type="ECO:0000256" key="1">
    <source>
        <dbReference type="SAM" id="MobiDB-lite"/>
    </source>
</evidence>
<feature type="region of interest" description="Disordered" evidence="1">
    <location>
        <begin position="547"/>
        <end position="626"/>
    </location>
</feature>
<organism evidence="3 4">
    <name type="scientific">Trapa incisa</name>
    <dbReference type="NCBI Taxonomy" id="236973"/>
    <lineage>
        <taxon>Eukaryota</taxon>
        <taxon>Viridiplantae</taxon>
        <taxon>Streptophyta</taxon>
        <taxon>Embryophyta</taxon>
        <taxon>Tracheophyta</taxon>
        <taxon>Spermatophyta</taxon>
        <taxon>Magnoliopsida</taxon>
        <taxon>eudicotyledons</taxon>
        <taxon>Gunneridae</taxon>
        <taxon>Pentapetalae</taxon>
        <taxon>rosids</taxon>
        <taxon>malvids</taxon>
        <taxon>Myrtales</taxon>
        <taxon>Lythraceae</taxon>
        <taxon>Trapa</taxon>
    </lineage>
</organism>
<name>A0AAN7KV79_9MYRT</name>
<feature type="compositionally biased region" description="Acidic residues" evidence="1">
    <location>
        <begin position="610"/>
        <end position="621"/>
    </location>
</feature>
<evidence type="ECO:0008006" key="5">
    <source>
        <dbReference type="Google" id="ProtNLM"/>
    </source>
</evidence>
<feature type="compositionally biased region" description="Basic and acidic residues" evidence="1">
    <location>
        <begin position="135"/>
        <end position="145"/>
    </location>
</feature>
<comment type="caution">
    <text evidence="3">The sequence shown here is derived from an EMBL/GenBank/DDBJ whole genome shotgun (WGS) entry which is preliminary data.</text>
</comment>
<feature type="compositionally biased region" description="Acidic residues" evidence="1">
    <location>
        <begin position="328"/>
        <end position="353"/>
    </location>
</feature>
<feature type="compositionally biased region" description="Low complexity" evidence="1">
    <location>
        <begin position="692"/>
        <end position="703"/>
    </location>
</feature>
<feature type="compositionally biased region" description="Basic and acidic residues" evidence="1">
    <location>
        <begin position="973"/>
        <end position="988"/>
    </location>
</feature>
<accession>A0AAN7KV79</accession>
<keyword evidence="2" id="KW-1133">Transmembrane helix</keyword>
<gene>
    <name evidence="3" type="ORF">SAY87_030458</name>
</gene>
<protein>
    <recommendedName>
        <fullName evidence="5">Far1-related sequence 3</fullName>
    </recommendedName>
</protein>
<feature type="compositionally biased region" description="Basic and acidic residues" evidence="1">
    <location>
        <begin position="1188"/>
        <end position="1220"/>
    </location>
</feature>
<evidence type="ECO:0000256" key="2">
    <source>
        <dbReference type="SAM" id="Phobius"/>
    </source>
</evidence>
<feature type="compositionally biased region" description="Acidic residues" evidence="1">
    <location>
        <begin position="247"/>
        <end position="267"/>
    </location>
</feature>
<keyword evidence="4" id="KW-1185">Reference proteome</keyword>
<feature type="region of interest" description="Disordered" evidence="1">
    <location>
        <begin position="221"/>
        <end position="381"/>
    </location>
</feature>
<sequence>MEIGVEFRKFMIMSGRKCYRSFCNHPFLVGFLCFLFLLYRSFPFLFSLLVSASPILVCTAVLLGILLSFGEPHLPEIEKEERVSREVSNLQTGFMSNSTVVLSRDEGSAGESFMIHKNNVVERSLDQLISTNTEERILDKEDGSHENTPLINDLKSLETQDRDGWQEHEKNNRKEEDEEEGGGGKGQDHDDGEVGEHRYSLIQEMEDVVQSVNGEVMSELVDSHVENSIGVKMEGADKEEKEKEKENEEEEEEEEEDDDDDDQEESLVSESEHAESSSPDASMADILPMLDELHPLLDREESHATKMNLNGSDAASEHSHKSENGNLESDDDSENLDAENENDENDDDGEEESQAGSKGDASKSAITWTEDDQKNLMDLGTSELERNQRLENLIARRRARRIMAEKNLIDFDGSNLPFNVPSITTTRRNPFDGPDDSYSDIGLPLIPGSAPSVLLPRRNPFDLPYEPNEEKPDLKEDNFQMEFIPDLPTKPPYHNQQRDNIFFRRHESFNVGPSSLGLSRQERQDIKWKPYFVPEHFASEGISFQSFERQSSGMSESKASSVPDTESVTSTVDHEEKRVDEPDESLHETDEMSNVDQVSLLVERGSMTSEDLDDQEIDEEEEKRNACHDVVEITLGNGESEATNQHDIGFSPSQEVIDIAASTPSNVSTIDFDVKAKQDTADEEEKEDSDSVRSQSSSSSVFSEVDAQINEVKMQVGEASNSQINYSDEELRPQIEDMEFTFMTDHHKDPVYDSSPPTGQKSLSFSSDSLNLPMNSRLESLNKNVQTDDHGGEDDANVSMATENREDTSHQDGLFNFVVLADPSGTMVAPEFVNGQPSSIPSSPSSVIESVGNDLVNDLYLHHERSSIEPVHSILSSVVTEITTDIENFFQSEQANIDASNHDFVHHECHETEMDTNIHLHKTVQSMDLPSSSYLATISNLSGGSPQGEHPLVPEDCATPPEEVVGMNEEQLDSDRRPCFDESNEGREPSILLEDSVVATYSGNPVETHDKSPLSSPGSSNYESPTVGPDLRDHTACGPDFGIFQRQISEYYDPSAEIFTSLSMDDASNEGGDDEIKDIDKGFLTELDAVGDFRVKEIDEGSCSTHKGGESETDLLNHSGGCLDLPVLEVRSLEDITMAFRQLHEGADVREVILPSSIDCDSRVQGPESGLPAIEARSLDDIHVVKQPVEDNLKGMPKESDGNSHDVEESRSPSKGRESESDILSHSGSGPDLPILEVRSLEDITIAFRQLHEGANVEEVILPSSIDNKSRSHERPESGLPIIEARSLDDIHFVKKIVEDNLEEIPKETDGNLQDVEDLVSGSYDMRCSNNLIQGSSDISDLHIVEDISVKMPEEADGKSCKVDDSVPNRTRDINEMKDTRYLAQGSSIFPVLEVRSIEDVTMAFMQLDEGVEVEEVVLPSSFKDQQDSKSLGGPSSGLPVVDAKSLDDIQHIKKQVMEDNHEEVPKLIIESQDWSVEGEVTQKVKETGLHEGNNI</sequence>
<feature type="compositionally biased region" description="Basic and acidic residues" evidence="1">
    <location>
        <begin position="155"/>
        <end position="175"/>
    </location>
</feature>
<dbReference type="PANTHER" id="PTHR33870">
    <property type="entry name" value="CARDIOMYOPATHY-ASSOCIATED PROTEIN"/>
    <property type="match status" value="1"/>
</dbReference>
<feature type="compositionally biased region" description="Polar residues" evidence="1">
    <location>
        <begin position="1013"/>
        <end position="1024"/>
    </location>
</feature>
<dbReference type="EMBL" id="JAXIOK010000005">
    <property type="protein sequence ID" value="KAK4769926.1"/>
    <property type="molecule type" value="Genomic_DNA"/>
</dbReference>
<keyword evidence="2" id="KW-0812">Transmembrane</keyword>
<feature type="transmembrane region" description="Helical" evidence="2">
    <location>
        <begin position="21"/>
        <end position="39"/>
    </location>
</feature>
<keyword evidence="2" id="KW-0472">Membrane</keyword>
<feature type="region of interest" description="Disordered" evidence="1">
    <location>
        <begin position="746"/>
        <end position="771"/>
    </location>
</feature>
<feature type="region of interest" description="Disordered" evidence="1">
    <location>
        <begin position="661"/>
        <end position="703"/>
    </location>
</feature>
<dbReference type="Proteomes" id="UP001345219">
    <property type="component" value="Chromosome 24"/>
</dbReference>
<dbReference type="PANTHER" id="PTHR33870:SF4">
    <property type="entry name" value="CARDIOMYOPATHY-ASSOCIATED PROTEIN"/>
    <property type="match status" value="1"/>
</dbReference>
<feature type="compositionally biased region" description="Polar residues" evidence="1">
    <location>
        <begin position="547"/>
        <end position="571"/>
    </location>
</feature>
<evidence type="ECO:0000313" key="4">
    <source>
        <dbReference type="Proteomes" id="UP001345219"/>
    </source>
</evidence>
<evidence type="ECO:0000313" key="3">
    <source>
        <dbReference type="EMBL" id="KAK4769926.1"/>
    </source>
</evidence>
<feature type="compositionally biased region" description="Basic and acidic residues" evidence="1">
    <location>
        <begin position="291"/>
        <end position="304"/>
    </location>
</feature>
<feature type="compositionally biased region" description="Basic and acidic residues" evidence="1">
    <location>
        <begin position="572"/>
        <end position="590"/>
    </location>
</feature>
<reference evidence="3 4" key="1">
    <citation type="journal article" date="2023" name="Hortic Res">
        <title>Pangenome of water caltrop reveals structural variations and asymmetric subgenome divergence after allopolyploidization.</title>
        <authorList>
            <person name="Zhang X."/>
            <person name="Chen Y."/>
            <person name="Wang L."/>
            <person name="Yuan Y."/>
            <person name="Fang M."/>
            <person name="Shi L."/>
            <person name="Lu R."/>
            <person name="Comes H.P."/>
            <person name="Ma Y."/>
            <person name="Chen Y."/>
            <person name="Huang G."/>
            <person name="Zhou Y."/>
            <person name="Zheng Z."/>
            <person name="Qiu Y."/>
        </authorList>
    </citation>
    <scope>NUCLEOTIDE SEQUENCE [LARGE SCALE GENOMIC DNA]</scope>
    <source>
        <tissue evidence="3">Roots</tissue>
    </source>
</reference>